<reference evidence="2" key="2">
    <citation type="submission" date="2023-05" db="EMBL/GenBank/DDBJ databases">
        <authorList>
            <consortium name="Lawrence Berkeley National Laboratory"/>
            <person name="Steindorff A."/>
            <person name="Hensen N."/>
            <person name="Bonometti L."/>
            <person name="Westerberg I."/>
            <person name="Brannstrom I.O."/>
            <person name="Guillou S."/>
            <person name="Cros-Aarteil S."/>
            <person name="Calhoun S."/>
            <person name="Haridas S."/>
            <person name="Kuo A."/>
            <person name="Mondo S."/>
            <person name="Pangilinan J."/>
            <person name="Riley R."/>
            <person name="Labutti K."/>
            <person name="Andreopoulos B."/>
            <person name="Lipzen A."/>
            <person name="Chen C."/>
            <person name="Yanf M."/>
            <person name="Daum C."/>
            <person name="Ng V."/>
            <person name="Clum A."/>
            <person name="Ohm R."/>
            <person name="Martin F."/>
            <person name="Silar P."/>
            <person name="Natvig D."/>
            <person name="Lalanne C."/>
            <person name="Gautier V."/>
            <person name="Ament-Velasquez S.L."/>
            <person name="Kruys A."/>
            <person name="Hutchinson M.I."/>
            <person name="Powell A.J."/>
            <person name="Barry K."/>
            <person name="Miller A.N."/>
            <person name="Grigoriev I.V."/>
            <person name="Debuchy R."/>
            <person name="Gladieux P."/>
            <person name="Thoren M.H."/>
            <person name="Johannesson H."/>
        </authorList>
    </citation>
    <scope>NUCLEOTIDE SEQUENCE</scope>
    <source>
        <strain evidence="2">PSN243</strain>
    </source>
</reference>
<feature type="region of interest" description="Disordered" evidence="1">
    <location>
        <begin position="1"/>
        <end position="47"/>
    </location>
</feature>
<proteinExistence type="predicted"/>
<evidence type="ECO:0000313" key="2">
    <source>
        <dbReference type="EMBL" id="KAK4442237.1"/>
    </source>
</evidence>
<evidence type="ECO:0008006" key="4">
    <source>
        <dbReference type="Google" id="ProtNLM"/>
    </source>
</evidence>
<keyword evidence="3" id="KW-1185">Reference proteome</keyword>
<organism evidence="2 3">
    <name type="scientific">Podospora aff. communis PSN243</name>
    <dbReference type="NCBI Taxonomy" id="3040156"/>
    <lineage>
        <taxon>Eukaryota</taxon>
        <taxon>Fungi</taxon>
        <taxon>Dikarya</taxon>
        <taxon>Ascomycota</taxon>
        <taxon>Pezizomycotina</taxon>
        <taxon>Sordariomycetes</taxon>
        <taxon>Sordariomycetidae</taxon>
        <taxon>Sordariales</taxon>
        <taxon>Podosporaceae</taxon>
        <taxon>Podospora</taxon>
    </lineage>
</organism>
<evidence type="ECO:0000256" key="1">
    <source>
        <dbReference type="SAM" id="MobiDB-lite"/>
    </source>
</evidence>
<feature type="compositionally biased region" description="Basic and acidic residues" evidence="1">
    <location>
        <begin position="318"/>
        <end position="335"/>
    </location>
</feature>
<dbReference type="PANTHER" id="PTHR38166:SF1">
    <property type="entry name" value="C2H2-TYPE DOMAIN-CONTAINING PROTEIN"/>
    <property type="match status" value="1"/>
</dbReference>
<feature type="compositionally biased region" description="Polar residues" evidence="1">
    <location>
        <begin position="257"/>
        <end position="279"/>
    </location>
</feature>
<feature type="compositionally biased region" description="Polar residues" evidence="1">
    <location>
        <begin position="286"/>
        <end position="299"/>
    </location>
</feature>
<dbReference type="EMBL" id="MU866024">
    <property type="protein sequence ID" value="KAK4442237.1"/>
    <property type="molecule type" value="Genomic_DNA"/>
</dbReference>
<gene>
    <name evidence="2" type="ORF">QBC34DRAFT_29861</name>
</gene>
<accession>A0AAV9G494</accession>
<feature type="region of interest" description="Disordered" evidence="1">
    <location>
        <begin position="251"/>
        <end position="341"/>
    </location>
</feature>
<reference evidence="2" key="1">
    <citation type="journal article" date="2023" name="Mol. Phylogenet. Evol.">
        <title>Genome-scale phylogeny and comparative genomics of the fungal order Sordariales.</title>
        <authorList>
            <person name="Hensen N."/>
            <person name="Bonometti L."/>
            <person name="Westerberg I."/>
            <person name="Brannstrom I.O."/>
            <person name="Guillou S."/>
            <person name="Cros-Aarteil S."/>
            <person name="Calhoun S."/>
            <person name="Haridas S."/>
            <person name="Kuo A."/>
            <person name="Mondo S."/>
            <person name="Pangilinan J."/>
            <person name="Riley R."/>
            <person name="LaButti K."/>
            <person name="Andreopoulos B."/>
            <person name="Lipzen A."/>
            <person name="Chen C."/>
            <person name="Yan M."/>
            <person name="Daum C."/>
            <person name="Ng V."/>
            <person name="Clum A."/>
            <person name="Steindorff A."/>
            <person name="Ohm R.A."/>
            <person name="Martin F."/>
            <person name="Silar P."/>
            <person name="Natvig D.O."/>
            <person name="Lalanne C."/>
            <person name="Gautier V."/>
            <person name="Ament-Velasquez S.L."/>
            <person name="Kruys A."/>
            <person name="Hutchinson M.I."/>
            <person name="Powell A.J."/>
            <person name="Barry K."/>
            <person name="Miller A.N."/>
            <person name="Grigoriev I.V."/>
            <person name="Debuchy R."/>
            <person name="Gladieux P."/>
            <person name="Hiltunen Thoren M."/>
            <person name="Johannesson H."/>
        </authorList>
    </citation>
    <scope>NUCLEOTIDE SEQUENCE</scope>
    <source>
        <strain evidence="2">PSN243</strain>
    </source>
</reference>
<protein>
    <recommendedName>
        <fullName evidence="4">C2H2-type domain-containing protein</fullName>
    </recommendedName>
</protein>
<dbReference type="AlphaFoldDB" id="A0AAV9G494"/>
<comment type="caution">
    <text evidence="2">The sequence shown here is derived from an EMBL/GenBank/DDBJ whole genome shotgun (WGS) entry which is preliminary data.</text>
</comment>
<dbReference type="Proteomes" id="UP001321760">
    <property type="component" value="Unassembled WGS sequence"/>
</dbReference>
<evidence type="ECO:0000313" key="3">
    <source>
        <dbReference type="Proteomes" id="UP001321760"/>
    </source>
</evidence>
<dbReference type="PANTHER" id="PTHR38166">
    <property type="entry name" value="C2H2-TYPE DOMAIN-CONTAINING PROTEIN-RELATED"/>
    <property type="match status" value="1"/>
</dbReference>
<name>A0AAV9G494_9PEZI</name>
<sequence>MQEHGMQPVERPQRHSFLPVPTTMKRSRLPLPKTAGAKPPSVPRTYRIKRPAADPPIEVRVISPLNGPSATKICTIRVLPKPPLDEKLSPLALRASGTSIHTHKHSHSADSAIGSSICGSSNYGDASDAIDAASIPVVPPLLPHTLDPRAELERATPPTPTAKKAEVDVGFVQESTTLVHDHATPPTIADDAVDGAPTVETVLGLLLVAIVVADSTLKQLLGLSFHTLEFRDKVVAVTTIYRKLLKGSKKDFYGGATPSQQPEENFSTPLADQEASSNQQHRRNGTAGSPSTNNSTQPRSLKRPLRPNDENSEGDADEGNRKGKKRLDPPREGSKRTGTGFSCPFRKLDPLTFNVREYAKCANNELVGMANVKRHLKDSHCLDGFPCDRCWKQFDSKEKRLLHHRQPESCPLLDPPPTEAYSRHGISISTRELLSSRRDDQKVDTWRRLWAVLFGDKEPVKDHGEFRADQTT</sequence>